<dbReference type="RefSeq" id="XP_022370558.1">
    <property type="nucleotide sequence ID" value="XM_022514850.1"/>
</dbReference>
<feature type="compositionally biased region" description="Polar residues" evidence="1">
    <location>
        <begin position="8"/>
        <end position="28"/>
    </location>
</feature>
<reference evidence="3" key="1">
    <citation type="submission" date="2025-08" db="UniProtKB">
        <authorList>
            <consortium name="RefSeq"/>
        </authorList>
    </citation>
    <scope>IDENTIFICATION</scope>
    <source>
        <tissue evidence="3">Blood</tissue>
    </source>
</reference>
<protein>
    <submittedName>
        <fullName evidence="3">Uncharacterized protein LOC111154900</fullName>
    </submittedName>
</protein>
<dbReference type="GeneID" id="111154900"/>
<evidence type="ECO:0000256" key="1">
    <source>
        <dbReference type="SAM" id="MobiDB-lite"/>
    </source>
</evidence>
<feature type="region of interest" description="Disordered" evidence="1">
    <location>
        <begin position="1"/>
        <end position="75"/>
    </location>
</feature>
<feature type="compositionally biased region" description="Low complexity" evidence="1">
    <location>
        <begin position="55"/>
        <end position="69"/>
    </location>
</feature>
<dbReference type="AlphaFoldDB" id="A0A2Y9KBQ0"/>
<dbReference type="OrthoDB" id="9828295at2759"/>
<proteinExistence type="predicted"/>
<dbReference type="PANTHER" id="PTHR39226">
    <property type="entry name" value="RIKEN CDNA 1700013G24 GENE"/>
    <property type="match status" value="1"/>
</dbReference>
<dbReference type="KEGG" id="elk:111154900"/>
<evidence type="ECO:0000313" key="3">
    <source>
        <dbReference type="RefSeq" id="XP_022370558.1"/>
    </source>
</evidence>
<organism evidence="2 3">
    <name type="scientific">Enhydra lutris kenyoni</name>
    <name type="common">northern sea otter</name>
    <dbReference type="NCBI Taxonomy" id="391180"/>
    <lineage>
        <taxon>Eukaryota</taxon>
        <taxon>Metazoa</taxon>
        <taxon>Chordata</taxon>
        <taxon>Craniata</taxon>
        <taxon>Vertebrata</taxon>
        <taxon>Euteleostomi</taxon>
        <taxon>Mammalia</taxon>
        <taxon>Eutheria</taxon>
        <taxon>Laurasiatheria</taxon>
        <taxon>Carnivora</taxon>
        <taxon>Caniformia</taxon>
        <taxon>Musteloidea</taxon>
        <taxon>Mustelidae</taxon>
        <taxon>Lutrinae</taxon>
        <taxon>Enhydra</taxon>
    </lineage>
</organism>
<keyword evidence="2" id="KW-1185">Reference proteome</keyword>
<name>A0A2Y9KBQ0_ENHLU</name>
<accession>A0A2Y9KBQ0</accession>
<dbReference type="Proteomes" id="UP000248482">
    <property type="component" value="Unplaced"/>
</dbReference>
<sequence length="283" mass="31222">MMSGRLVSRSNTSRRLSHANNLSSSAQTPRWPHGPTVTRANSLKRPRTPSGSEFSRCSSPSEQSDSPGSPRLPVRKICMGRPYNSKCVETSHLANRPKVSRRPTCRGSPSCLLCTDRPSGPYSPTFLDQLIKGINYLDRSTNAIYTHCPKSSLSLPRLAASYLERAATSIHLDSPDHSFPRSYSTPVTSVAASDHCTSTSMVPSTRGVNALWCLDDSASTSCPRRLQSQRLTPELPQRPGTKLPELPLFSNGIFSLGRLPKFWEAIRSGWRAPEPISKPCSWW</sequence>
<gene>
    <name evidence="3" type="primary">LOC111154900</name>
</gene>
<dbReference type="PANTHER" id="PTHR39226:SF1">
    <property type="entry name" value="RIKEN CDNA 1700013G24 GENE"/>
    <property type="match status" value="1"/>
</dbReference>
<evidence type="ECO:0000313" key="2">
    <source>
        <dbReference type="Proteomes" id="UP000248482"/>
    </source>
</evidence>